<comment type="caution">
    <text evidence="2">The sequence shown here is derived from an EMBL/GenBank/DDBJ whole genome shotgun (WGS) entry which is preliminary data.</text>
</comment>
<dbReference type="AlphaFoldDB" id="A0A9N9L5W5"/>
<keyword evidence="3" id="KW-1185">Reference proteome</keyword>
<reference evidence="2" key="1">
    <citation type="submission" date="2021-07" db="EMBL/GenBank/DDBJ databases">
        <authorList>
            <person name="Durling M."/>
        </authorList>
    </citation>
    <scope>NUCLEOTIDE SEQUENCE</scope>
</reference>
<dbReference type="OrthoDB" id="1896086at2759"/>
<feature type="chain" id="PRO_5040293000" evidence="1">
    <location>
        <begin position="21"/>
        <end position="380"/>
    </location>
</feature>
<feature type="signal peptide" evidence="1">
    <location>
        <begin position="1"/>
        <end position="20"/>
    </location>
</feature>
<evidence type="ECO:0000256" key="1">
    <source>
        <dbReference type="SAM" id="SignalP"/>
    </source>
</evidence>
<sequence length="380" mass="43131">MRSPLPFMLSVLCLVSCTIAANIPRLNREPTSGKLFYTIFPKNGTDTSKTREFVQNIVGTEDLLPWTDLEEHLVSWTVEASPDEVGKLREYADVDNVVDFHPLQVTTEQGTSENITLPVRIMEIIGSLIKREDSMEVPAQKGSIEAEDLGYLVIPRDGRNKDEYDKTEQYLIELLGKKNVQQPLIRKQTQTLLWWPPVSELTRDNNFTAQTTVEISIGEVEQRQQTNVENAVGYQPPNRRIEYGTSETNTPLVCDTDTVDGINLKRRTQNSRDGTNQDETKKTEEFLKSVVTAKYVEQPFIRHGRLRFWIIDKATPDGSQKILNNPGVKSLELNDACEPKDAYGPKDTFEFSEILSSSGPHSMSLPTYKTEVRRDIKYAT</sequence>
<evidence type="ECO:0000313" key="3">
    <source>
        <dbReference type="Proteomes" id="UP000696280"/>
    </source>
</evidence>
<protein>
    <submittedName>
        <fullName evidence="2">Uncharacterized protein</fullName>
    </submittedName>
</protein>
<gene>
    <name evidence="2" type="ORF">HYFRA_00011555</name>
</gene>
<name>A0A9N9L5W5_9HELO</name>
<evidence type="ECO:0000313" key="2">
    <source>
        <dbReference type="EMBL" id="CAG8958713.1"/>
    </source>
</evidence>
<dbReference type="EMBL" id="CAJVRL010000084">
    <property type="protein sequence ID" value="CAG8958713.1"/>
    <property type="molecule type" value="Genomic_DNA"/>
</dbReference>
<dbReference type="Proteomes" id="UP000696280">
    <property type="component" value="Unassembled WGS sequence"/>
</dbReference>
<organism evidence="2 3">
    <name type="scientific">Hymenoscyphus fraxineus</name>
    <dbReference type="NCBI Taxonomy" id="746836"/>
    <lineage>
        <taxon>Eukaryota</taxon>
        <taxon>Fungi</taxon>
        <taxon>Dikarya</taxon>
        <taxon>Ascomycota</taxon>
        <taxon>Pezizomycotina</taxon>
        <taxon>Leotiomycetes</taxon>
        <taxon>Helotiales</taxon>
        <taxon>Helotiaceae</taxon>
        <taxon>Hymenoscyphus</taxon>
    </lineage>
</organism>
<proteinExistence type="predicted"/>
<keyword evidence="1" id="KW-0732">Signal</keyword>
<accession>A0A9N9L5W5</accession>